<dbReference type="VEuPathDB" id="ToxoDB:TGMAS_414990"/>
<evidence type="ECO:0000256" key="1">
    <source>
        <dbReference type="SAM" id="MobiDB-lite"/>
    </source>
</evidence>
<reference evidence="2 3" key="1">
    <citation type="submission" date="2014-04" db="EMBL/GenBank/DDBJ databases">
        <authorList>
            <person name="Sibley D."/>
            <person name="Venepally P."/>
            <person name="Karamycheva S."/>
            <person name="Hadjithomas M."/>
            <person name="Khan A."/>
            <person name="Brunk B."/>
            <person name="Roos D."/>
            <person name="Caler E."/>
            <person name="Lorenzi H."/>
        </authorList>
    </citation>
    <scope>NUCLEOTIDE SEQUENCE [LARGE SCALE GENOMIC DNA]</scope>
    <source>
        <strain evidence="2 3">MAS</strain>
    </source>
</reference>
<feature type="compositionally biased region" description="Basic and acidic residues" evidence="1">
    <location>
        <begin position="69"/>
        <end position="80"/>
    </location>
</feature>
<gene>
    <name evidence="2" type="ORF">TGMAS_414990</name>
</gene>
<evidence type="ECO:0000313" key="3">
    <source>
        <dbReference type="Proteomes" id="UP000028821"/>
    </source>
</evidence>
<evidence type="ECO:0000313" key="2">
    <source>
        <dbReference type="EMBL" id="KFH11695.1"/>
    </source>
</evidence>
<feature type="region of interest" description="Disordered" evidence="1">
    <location>
        <begin position="1"/>
        <end position="106"/>
    </location>
</feature>
<feature type="compositionally biased region" description="Basic and acidic residues" evidence="1">
    <location>
        <begin position="35"/>
        <end position="57"/>
    </location>
</feature>
<organism evidence="2 3">
    <name type="scientific">Toxoplasma gondii MAS</name>
    <dbReference type="NCBI Taxonomy" id="943118"/>
    <lineage>
        <taxon>Eukaryota</taxon>
        <taxon>Sar</taxon>
        <taxon>Alveolata</taxon>
        <taxon>Apicomplexa</taxon>
        <taxon>Conoidasida</taxon>
        <taxon>Coccidia</taxon>
        <taxon>Eucoccidiorida</taxon>
        <taxon>Eimeriorina</taxon>
        <taxon>Sarcocystidae</taxon>
        <taxon>Toxoplasma</taxon>
    </lineage>
</organism>
<sequence>MRRKKKRGRTAGRDMRAEVWWHEPENMVRKGRRERTKERPSEKLEGHAENSESDRPSKTKKAPCTGKHKNCDEKKQDGQKKSGAKLKSLDRWKEKESHFRQRGRTR</sequence>
<feature type="compositionally biased region" description="Basic and acidic residues" evidence="1">
    <location>
        <begin position="87"/>
        <end position="99"/>
    </location>
</feature>
<name>A0A086QGG3_TOXGO</name>
<protein>
    <submittedName>
        <fullName evidence="2">Uncharacterized protein</fullName>
    </submittedName>
</protein>
<feature type="compositionally biased region" description="Basic residues" evidence="1">
    <location>
        <begin position="1"/>
        <end position="10"/>
    </location>
</feature>
<dbReference type="Proteomes" id="UP000028821">
    <property type="component" value="Unassembled WGS sequence"/>
</dbReference>
<proteinExistence type="predicted"/>
<accession>A0A086QGG3</accession>
<dbReference type="EMBL" id="AEXC02001615">
    <property type="protein sequence ID" value="KFH11695.1"/>
    <property type="molecule type" value="Genomic_DNA"/>
</dbReference>
<dbReference type="AlphaFoldDB" id="A0A086QGG3"/>
<feature type="compositionally biased region" description="Basic and acidic residues" evidence="1">
    <location>
        <begin position="11"/>
        <end position="28"/>
    </location>
</feature>
<comment type="caution">
    <text evidence="2">The sequence shown here is derived from an EMBL/GenBank/DDBJ whole genome shotgun (WGS) entry which is preliminary data.</text>
</comment>